<organism evidence="2 3">
    <name type="scientific">Photobacterium halotolerans</name>
    <dbReference type="NCBI Taxonomy" id="265726"/>
    <lineage>
        <taxon>Bacteria</taxon>
        <taxon>Pseudomonadati</taxon>
        <taxon>Pseudomonadota</taxon>
        <taxon>Gammaproteobacteria</taxon>
        <taxon>Vibrionales</taxon>
        <taxon>Vibrionaceae</taxon>
        <taxon>Photobacterium</taxon>
    </lineage>
</organism>
<dbReference type="RefSeq" id="WP_046220145.1">
    <property type="nucleotide sequence ID" value="NZ_JWYV01000005.1"/>
</dbReference>
<reference evidence="2 3" key="1">
    <citation type="submission" date="2014-12" db="EMBL/GenBank/DDBJ databases">
        <title>Mercury Reductase activity and rhizosphere competence traits in the genome of root associated Photobacterium halotolerans MELD1.</title>
        <authorList>
            <person name="Mathew D.C."/>
            <person name="Huang C.-C."/>
        </authorList>
    </citation>
    <scope>NUCLEOTIDE SEQUENCE [LARGE SCALE GENOMIC DNA]</scope>
    <source>
        <strain evidence="2 3">MELD1</strain>
    </source>
</reference>
<gene>
    <name evidence="2" type="ORF">KY46_08085</name>
</gene>
<dbReference type="EMBL" id="JWYV01000005">
    <property type="protein sequence ID" value="KKD00226.1"/>
    <property type="molecule type" value="Genomic_DNA"/>
</dbReference>
<dbReference type="PATRIC" id="fig|265726.11.peg.3746"/>
<name>A0A0F5VDI2_9GAMM</name>
<feature type="signal peptide" evidence="1">
    <location>
        <begin position="1"/>
        <end position="21"/>
    </location>
</feature>
<proteinExistence type="predicted"/>
<accession>A0A0F5VDI2</accession>
<evidence type="ECO:0000313" key="3">
    <source>
        <dbReference type="Proteomes" id="UP000033633"/>
    </source>
</evidence>
<dbReference type="OrthoDB" id="5830709at2"/>
<evidence type="ECO:0000313" key="2">
    <source>
        <dbReference type="EMBL" id="KKD00226.1"/>
    </source>
</evidence>
<sequence>MINCRAIGCIFLTLFSLPAACETENKAGQFQFELICDDLHKGEYITDDFGTYPKYEMEDGYDGTVSLSIIGDGFTINKDGKLSLSGAINSSLVKVDRSSGFIIGEYDKHYYIFDFNEKLSLINHVKKSTTESAEDIFLECEHHHSVEKIKSINQYLRDIISFK</sequence>
<feature type="chain" id="PRO_5002495914" evidence="1">
    <location>
        <begin position="22"/>
        <end position="163"/>
    </location>
</feature>
<keyword evidence="3" id="KW-1185">Reference proteome</keyword>
<dbReference type="Proteomes" id="UP000033633">
    <property type="component" value="Unassembled WGS sequence"/>
</dbReference>
<protein>
    <submittedName>
        <fullName evidence="2">Uncharacterized protein</fullName>
    </submittedName>
</protein>
<evidence type="ECO:0000256" key="1">
    <source>
        <dbReference type="SAM" id="SignalP"/>
    </source>
</evidence>
<comment type="caution">
    <text evidence="2">The sequence shown here is derived from an EMBL/GenBank/DDBJ whole genome shotgun (WGS) entry which is preliminary data.</text>
</comment>
<dbReference type="AlphaFoldDB" id="A0A0F5VDI2"/>
<keyword evidence="1" id="KW-0732">Signal</keyword>